<comment type="function">
    <text evidence="2">Required for morphogenesis under gluconeogenic growth conditions.</text>
</comment>
<dbReference type="CDD" id="cd07187">
    <property type="entry name" value="YvcK_like"/>
    <property type="match status" value="1"/>
</dbReference>
<name>A0A8A0RS45_9FIRM</name>
<comment type="subcellular location">
    <subcellularLocation>
        <location evidence="2">Cytoplasm</location>
    </subcellularLocation>
</comment>
<dbReference type="NCBIfam" id="TIGR01826">
    <property type="entry name" value="CofD_related"/>
    <property type="match status" value="1"/>
</dbReference>
<evidence type="ECO:0000256" key="3">
    <source>
        <dbReference type="SAM" id="Phobius"/>
    </source>
</evidence>
<gene>
    <name evidence="4" type="ORF">H0A61_02723</name>
</gene>
<dbReference type="GO" id="GO:0043743">
    <property type="term" value="F:LPPG:FO 2-phospho-L-lactate transferase activity"/>
    <property type="evidence" value="ECO:0007669"/>
    <property type="project" value="InterPro"/>
</dbReference>
<dbReference type="InterPro" id="IPR002882">
    <property type="entry name" value="CofD"/>
</dbReference>
<dbReference type="GO" id="GO:0008360">
    <property type="term" value="P:regulation of cell shape"/>
    <property type="evidence" value="ECO:0007669"/>
    <property type="project" value="UniProtKB-UniRule"/>
</dbReference>
<sequence length="449" mass="50213">MSFLKWLYPGLGIKRWVFLGVIGFTLIILGFFIVIGTNYLNQYKLIIYKFYEIFSRVSSLLFGLIVLVAGVILLVFSIRKTIRSIIAYLIPKNVDKLVEIIYQKQYLKKGPKIVAIGGGTGLSVLLRGLKEYTSNITAIVTVADDGGSSGILRGELGILPPGDIRNCLLALADTEPLMEKLFQYRFKTGSLKNHSFGNLFIAAMTEILGDFQQAVKEFSKVLAVKGRVLPATLDNAVLFAETVDGQIIHGESNVSKGVTPIRRVFMTPPDAKPLKEAIEAVEEADAIILGPGSLYTSIIPNLLIKELAVKIRRSPAYKIFITNVMTQRGETSNFTASDHVRTIMEYGGRDIIDCVIVNTETVPHSVLERYKHEGAEPVAPDIENIKALQKDVICGDFINREVVVRHDSAKLARRIIKLIVNKKYSSDKMKFLDTYFWEEKFKDFKEINN</sequence>
<dbReference type="SUPFAM" id="SSF142338">
    <property type="entry name" value="CofD-like"/>
    <property type="match status" value="1"/>
</dbReference>
<feature type="transmembrane region" description="Helical" evidence="3">
    <location>
        <begin position="53"/>
        <end position="76"/>
    </location>
</feature>
<feature type="transmembrane region" description="Helical" evidence="3">
    <location>
        <begin position="16"/>
        <end position="41"/>
    </location>
</feature>
<keyword evidence="3" id="KW-1133">Transmembrane helix</keyword>
<keyword evidence="1 2" id="KW-0963">Cytoplasm</keyword>
<reference evidence="4" key="1">
    <citation type="submission" date="2020-07" db="EMBL/GenBank/DDBJ databases">
        <title>Koleobacter methoxysyntrophicus gen. nov., sp. nov., a novel anaerobic bacterium isolated from deep subsurface oil field and proposal of Koleobacterales ord. nov. in the phylum Firmicutes.</title>
        <authorList>
            <person name="Sakamoto S."/>
            <person name="Tamaki H."/>
        </authorList>
    </citation>
    <scope>NUCLEOTIDE SEQUENCE</scope>
    <source>
        <strain evidence="4">NRmbB1</strain>
    </source>
</reference>
<keyword evidence="3" id="KW-0472">Membrane</keyword>
<dbReference type="RefSeq" id="WP_241754909.1">
    <property type="nucleotide sequence ID" value="NZ_CP059066.1"/>
</dbReference>
<evidence type="ECO:0000313" key="5">
    <source>
        <dbReference type="Proteomes" id="UP000662904"/>
    </source>
</evidence>
<dbReference type="EMBL" id="CP059066">
    <property type="protein sequence ID" value="QSQ10319.1"/>
    <property type="molecule type" value="Genomic_DNA"/>
</dbReference>
<dbReference type="HAMAP" id="MF_00973">
    <property type="entry name" value="Gluconeogen_factor"/>
    <property type="match status" value="1"/>
</dbReference>
<dbReference type="InterPro" id="IPR010119">
    <property type="entry name" value="Gluconeogen_factor"/>
</dbReference>
<dbReference type="Gene3D" id="3.40.50.10680">
    <property type="entry name" value="CofD-like domains"/>
    <property type="match status" value="1"/>
</dbReference>
<dbReference type="AlphaFoldDB" id="A0A8A0RS45"/>
<keyword evidence="5" id="KW-1185">Reference proteome</keyword>
<comment type="similarity">
    <text evidence="2">Belongs to the gluconeogenesis factor family.</text>
</comment>
<keyword evidence="3" id="KW-0812">Transmembrane</keyword>
<dbReference type="InterPro" id="IPR038136">
    <property type="entry name" value="CofD-like_dom_sf"/>
</dbReference>
<dbReference type="Pfam" id="PF01933">
    <property type="entry name" value="CofD"/>
    <property type="match status" value="1"/>
</dbReference>
<dbReference type="PANTHER" id="PTHR30135">
    <property type="entry name" value="UNCHARACTERIZED PROTEIN YVCK-RELATED"/>
    <property type="match status" value="1"/>
</dbReference>
<accession>A0A8A0RS45</accession>
<proteinExistence type="inferred from homology"/>
<evidence type="ECO:0000256" key="1">
    <source>
        <dbReference type="ARBA" id="ARBA00022490"/>
    </source>
</evidence>
<dbReference type="PANTHER" id="PTHR30135:SF3">
    <property type="entry name" value="GLUCONEOGENESIS FACTOR-RELATED"/>
    <property type="match status" value="1"/>
</dbReference>
<dbReference type="Proteomes" id="UP000662904">
    <property type="component" value="Chromosome"/>
</dbReference>
<evidence type="ECO:0000256" key="2">
    <source>
        <dbReference type="HAMAP-Rule" id="MF_00973"/>
    </source>
</evidence>
<protein>
    <recommendedName>
        <fullName evidence="2">Putative gluconeogenesis factor</fullName>
    </recommendedName>
</protein>
<dbReference type="KEGG" id="kme:H0A61_02723"/>
<evidence type="ECO:0000313" key="4">
    <source>
        <dbReference type="EMBL" id="QSQ10319.1"/>
    </source>
</evidence>
<dbReference type="GO" id="GO:0005737">
    <property type="term" value="C:cytoplasm"/>
    <property type="evidence" value="ECO:0007669"/>
    <property type="project" value="UniProtKB-SubCell"/>
</dbReference>
<organism evidence="4 5">
    <name type="scientific">Koleobacter methoxysyntrophicus</name>
    <dbReference type="NCBI Taxonomy" id="2751313"/>
    <lineage>
        <taxon>Bacteria</taxon>
        <taxon>Bacillati</taxon>
        <taxon>Bacillota</taxon>
        <taxon>Clostridia</taxon>
        <taxon>Koleobacterales</taxon>
        <taxon>Koleobacteraceae</taxon>
        <taxon>Koleobacter</taxon>
    </lineage>
</organism>